<reference evidence="1" key="1">
    <citation type="journal article" date="2019" name="Sci. Rep.">
        <title>Draft genome of Tanacetum cinerariifolium, the natural source of mosquito coil.</title>
        <authorList>
            <person name="Yamashiro T."/>
            <person name="Shiraishi A."/>
            <person name="Satake H."/>
            <person name="Nakayama K."/>
        </authorList>
    </citation>
    <scope>NUCLEOTIDE SEQUENCE</scope>
</reference>
<proteinExistence type="predicted"/>
<name>A0A699JWI9_TANCI</name>
<organism evidence="1">
    <name type="scientific">Tanacetum cinerariifolium</name>
    <name type="common">Dalmatian daisy</name>
    <name type="synonym">Chrysanthemum cinerariifolium</name>
    <dbReference type="NCBI Taxonomy" id="118510"/>
    <lineage>
        <taxon>Eukaryota</taxon>
        <taxon>Viridiplantae</taxon>
        <taxon>Streptophyta</taxon>
        <taxon>Embryophyta</taxon>
        <taxon>Tracheophyta</taxon>
        <taxon>Spermatophyta</taxon>
        <taxon>Magnoliopsida</taxon>
        <taxon>eudicotyledons</taxon>
        <taxon>Gunneridae</taxon>
        <taxon>Pentapetalae</taxon>
        <taxon>asterids</taxon>
        <taxon>campanulids</taxon>
        <taxon>Asterales</taxon>
        <taxon>Asteraceae</taxon>
        <taxon>Asteroideae</taxon>
        <taxon>Anthemideae</taxon>
        <taxon>Anthemidinae</taxon>
        <taxon>Tanacetum</taxon>
    </lineage>
</organism>
<gene>
    <name evidence="1" type="ORF">Tci_634241</name>
</gene>
<dbReference type="EMBL" id="BKCJ010456976">
    <property type="protein sequence ID" value="GFA62269.1"/>
    <property type="molecule type" value="Genomic_DNA"/>
</dbReference>
<feature type="non-terminal residue" evidence="1">
    <location>
        <position position="1"/>
    </location>
</feature>
<sequence length="65" mass="7392">FEGVTNPLFDEVLEDIECKDSYDPNLDEPDLLVTPLFDANEDECFYSGGAVDKINDFKDGYYDSE</sequence>
<protein>
    <submittedName>
        <fullName evidence="1">Uncharacterized protein</fullName>
    </submittedName>
</protein>
<dbReference type="AlphaFoldDB" id="A0A699JWI9"/>
<accession>A0A699JWI9</accession>
<comment type="caution">
    <text evidence="1">The sequence shown here is derived from an EMBL/GenBank/DDBJ whole genome shotgun (WGS) entry which is preliminary data.</text>
</comment>
<evidence type="ECO:0000313" key="1">
    <source>
        <dbReference type="EMBL" id="GFA62269.1"/>
    </source>
</evidence>